<evidence type="ECO:0000256" key="1">
    <source>
        <dbReference type="SAM" id="MobiDB-lite"/>
    </source>
</evidence>
<evidence type="ECO:0000313" key="2">
    <source>
        <dbReference type="EMBL" id="GMF36828.1"/>
    </source>
</evidence>
<name>A0A9W6XEA5_9STRA</name>
<organism evidence="2 3">
    <name type="scientific">Phytophthora lilii</name>
    <dbReference type="NCBI Taxonomy" id="2077276"/>
    <lineage>
        <taxon>Eukaryota</taxon>
        <taxon>Sar</taxon>
        <taxon>Stramenopiles</taxon>
        <taxon>Oomycota</taxon>
        <taxon>Peronosporomycetes</taxon>
        <taxon>Peronosporales</taxon>
        <taxon>Peronosporaceae</taxon>
        <taxon>Phytophthora</taxon>
    </lineage>
</organism>
<proteinExistence type="predicted"/>
<dbReference type="AlphaFoldDB" id="A0A9W6XEA5"/>
<protein>
    <submittedName>
        <fullName evidence="2">Unnamed protein product</fullName>
    </submittedName>
</protein>
<dbReference type="Proteomes" id="UP001165083">
    <property type="component" value="Unassembled WGS sequence"/>
</dbReference>
<feature type="compositionally biased region" description="Low complexity" evidence="1">
    <location>
        <begin position="153"/>
        <end position="166"/>
    </location>
</feature>
<evidence type="ECO:0000313" key="3">
    <source>
        <dbReference type="Proteomes" id="UP001165083"/>
    </source>
</evidence>
<feature type="compositionally biased region" description="Basic and acidic residues" evidence="1">
    <location>
        <begin position="187"/>
        <end position="200"/>
    </location>
</feature>
<sequence>MERKDRKRKAQEIAESPQLVSKKITELATELAETDAILRKEIGDLRDEVGSLKKQIVEKGEECERLEAEAAYLHPDAVIDRVKTKLWHNGDLSLLRKVLDPRPRVLRNIEARSDRHLYLCDVAPKKAGGKAPARASDASADETSPKPEREETPVPSSVPSASASMLPPVPTEAYSSGINISEEEKEEKEKEDGEREREEETSVPPVSGISEKAGMSPRDDTINEVQMDCTE</sequence>
<dbReference type="EMBL" id="BSXW01001442">
    <property type="protein sequence ID" value="GMF36828.1"/>
    <property type="molecule type" value="Genomic_DNA"/>
</dbReference>
<gene>
    <name evidence="2" type="ORF">Plil01_001556100</name>
</gene>
<feature type="compositionally biased region" description="Basic and acidic residues" evidence="1">
    <location>
        <begin position="143"/>
        <end position="152"/>
    </location>
</feature>
<reference evidence="2" key="1">
    <citation type="submission" date="2023-04" db="EMBL/GenBank/DDBJ databases">
        <title>Phytophthora lilii NBRC 32176.</title>
        <authorList>
            <person name="Ichikawa N."/>
            <person name="Sato H."/>
            <person name="Tonouchi N."/>
        </authorList>
    </citation>
    <scope>NUCLEOTIDE SEQUENCE</scope>
    <source>
        <strain evidence="2">NBRC 32176</strain>
    </source>
</reference>
<dbReference type="OrthoDB" id="103413at2759"/>
<feature type="region of interest" description="Disordered" evidence="1">
    <location>
        <begin position="126"/>
        <end position="231"/>
    </location>
</feature>
<keyword evidence="3" id="KW-1185">Reference proteome</keyword>
<accession>A0A9W6XEA5</accession>
<comment type="caution">
    <text evidence="2">The sequence shown here is derived from an EMBL/GenBank/DDBJ whole genome shotgun (WGS) entry which is preliminary data.</text>
</comment>